<dbReference type="InterPro" id="IPR011712">
    <property type="entry name" value="Sig_transdc_His_kin_sub3_dim/P"/>
</dbReference>
<evidence type="ECO:0000256" key="5">
    <source>
        <dbReference type="ARBA" id="ARBA00022741"/>
    </source>
</evidence>
<keyword evidence="10" id="KW-1133">Transmembrane helix</keyword>
<keyword evidence="10" id="KW-0812">Transmembrane</keyword>
<dbReference type="Gene3D" id="3.30.565.10">
    <property type="entry name" value="Histidine kinase-like ATPase, C-terminal domain"/>
    <property type="match status" value="1"/>
</dbReference>
<name>A0A8J3VMV1_9ACTN</name>
<dbReference type="Proteomes" id="UP000642748">
    <property type="component" value="Unassembled WGS sequence"/>
</dbReference>
<dbReference type="Gene3D" id="1.20.5.1930">
    <property type="match status" value="1"/>
</dbReference>
<evidence type="ECO:0000259" key="11">
    <source>
        <dbReference type="SMART" id="SM00387"/>
    </source>
</evidence>
<dbReference type="InterPro" id="IPR003594">
    <property type="entry name" value="HATPase_dom"/>
</dbReference>
<keyword evidence="6" id="KW-0418">Kinase</keyword>
<accession>A0A8J3VMV1</accession>
<evidence type="ECO:0000256" key="10">
    <source>
        <dbReference type="SAM" id="Phobius"/>
    </source>
</evidence>
<feature type="transmembrane region" description="Helical" evidence="10">
    <location>
        <begin position="123"/>
        <end position="141"/>
    </location>
</feature>
<keyword evidence="8" id="KW-0902">Two-component regulatory system</keyword>
<feature type="transmembrane region" description="Helical" evidence="10">
    <location>
        <begin position="148"/>
        <end position="168"/>
    </location>
</feature>
<feature type="domain" description="Histidine kinase/HSP90-like ATPase" evidence="11">
    <location>
        <begin position="358"/>
        <end position="467"/>
    </location>
</feature>
<dbReference type="AlphaFoldDB" id="A0A8J3VMV1"/>
<dbReference type="SUPFAM" id="SSF55874">
    <property type="entry name" value="ATPase domain of HSP90 chaperone/DNA topoisomerase II/histidine kinase"/>
    <property type="match status" value="1"/>
</dbReference>
<comment type="catalytic activity">
    <reaction evidence="1">
        <text>ATP + protein L-histidine = ADP + protein N-phospho-L-histidine.</text>
        <dbReference type="EC" id="2.7.13.3"/>
    </reaction>
</comment>
<feature type="region of interest" description="Disordered" evidence="9">
    <location>
        <begin position="1"/>
        <end position="23"/>
    </location>
</feature>
<dbReference type="CDD" id="cd16917">
    <property type="entry name" value="HATPase_UhpB-NarQ-NarX-like"/>
    <property type="match status" value="1"/>
</dbReference>
<dbReference type="Pfam" id="PF02518">
    <property type="entry name" value="HATPase_c"/>
    <property type="match status" value="1"/>
</dbReference>
<evidence type="ECO:0000256" key="8">
    <source>
        <dbReference type="ARBA" id="ARBA00023012"/>
    </source>
</evidence>
<dbReference type="PANTHER" id="PTHR24421:SF10">
    <property type="entry name" value="NITRATE_NITRITE SENSOR PROTEIN NARQ"/>
    <property type="match status" value="1"/>
</dbReference>
<dbReference type="GO" id="GO:0000155">
    <property type="term" value="F:phosphorelay sensor kinase activity"/>
    <property type="evidence" value="ECO:0007669"/>
    <property type="project" value="InterPro"/>
</dbReference>
<dbReference type="SMART" id="SM00387">
    <property type="entry name" value="HATPase_c"/>
    <property type="match status" value="1"/>
</dbReference>
<feature type="compositionally biased region" description="Low complexity" evidence="9">
    <location>
        <begin position="482"/>
        <end position="503"/>
    </location>
</feature>
<evidence type="ECO:0000256" key="2">
    <source>
        <dbReference type="ARBA" id="ARBA00012438"/>
    </source>
</evidence>
<evidence type="ECO:0000313" key="12">
    <source>
        <dbReference type="EMBL" id="GIH12355.1"/>
    </source>
</evidence>
<dbReference type="InterPro" id="IPR050482">
    <property type="entry name" value="Sensor_HK_TwoCompSys"/>
</dbReference>
<dbReference type="Pfam" id="PF07730">
    <property type="entry name" value="HisKA_3"/>
    <property type="match status" value="1"/>
</dbReference>
<keyword evidence="3" id="KW-0597">Phosphoprotein</keyword>
<keyword evidence="4" id="KW-0808">Transferase</keyword>
<proteinExistence type="predicted"/>
<feature type="transmembrane region" description="Helical" evidence="10">
    <location>
        <begin position="38"/>
        <end position="61"/>
    </location>
</feature>
<feature type="transmembrane region" description="Helical" evidence="10">
    <location>
        <begin position="188"/>
        <end position="213"/>
    </location>
</feature>
<evidence type="ECO:0000256" key="9">
    <source>
        <dbReference type="SAM" id="MobiDB-lite"/>
    </source>
</evidence>
<dbReference type="EMBL" id="BONZ01000006">
    <property type="protein sequence ID" value="GIH12355.1"/>
    <property type="molecule type" value="Genomic_DNA"/>
</dbReference>
<dbReference type="GO" id="GO:0016020">
    <property type="term" value="C:membrane"/>
    <property type="evidence" value="ECO:0007669"/>
    <property type="project" value="InterPro"/>
</dbReference>
<evidence type="ECO:0000256" key="1">
    <source>
        <dbReference type="ARBA" id="ARBA00000085"/>
    </source>
</evidence>
<feature type="region of interest" description="Disordered" evidence="9">
    <location>
        <begin position="471"/>
        <end position="503"/>
    </location>
</feature>
<gene>
    <name evidence="12" type="ORF">Raf01_05270</name>
</gene>
<dbReference type="InterPro" id="IPR036890">
    <property type="entry name" value="HATPase_C_sf"/>
</dbReference>
<evidence type="ECO:0000256" key="7">
    <source>
        <dbReference type="ARBA" id="ARBA00022840"/>
    </source>
</evidence>
<sequence length="503" mass="52203">MPASDGSRTGGYDHRQMPGTAGRTYHERVSRLTVNRTLLVDAGLALVLTLGSIVQGAGYLFDGPFARKLLLAYGSVGGWHHALTLWWVSTALLVAGMLLAHRWPLPALGLASIGAAGHQNDRLIPLPLIDFAVLIVLYSLASRARSRLVPLCALVVLVVGDFLLGTWLPKSPAAISISVKEVSAEQSYWHFLQLQGVGSTVEVLLMLALAVVLGDSARTRQAHLRTLQQRAADLEREQQQRAVLAAAAERARITRELHDVVAHGLSVIVIQAQGAAAALRRHPERTEAALRDVIATGRGCMAEMRGLLGVVRRDPAEDPQLAPQPGVAALPALVDQVRAAGAPVVLTIEGEPVPLPVGVDLSGYRIVQESLTNTLKHAGPSAKAQVRLAFRPDQLEIEVSDDGRGTAVADGGAVADGQTVSDGQAAADGAGSGLAGIAERVSVLGGTLVAGPSERGFRVRAVLPLAGATGRAASPLGGATGPAVAPLADPAAAPAADPVWSPA</sequence>
<keyword evidence="7" id="KW-0067">ATP-binding</keyword>
<keyword evidence="13" id="KW-1185">Reference proteome</keyword>
<evidence type="ECO:0000256" key="6">
    <source>
        <dbReference type="ARBA" id="ARBA00022777"/>
    </source>
</evidence>
<evidence type="ECO:0000256" key="3">
    <source>
        <dbReference type="ARBA" id="ARBA00022553"/>
    </source>
</evidence>
<keyword evidence="5" id="KW-0547">Nucleotide-binding</keyword>
<feature type="transmembrane region" description="Helical" evidence="10">
    <location>
        <begin position="82"/>
        <end position="103"/>
    </location>
</feature>
<dbReference type="GO" id="GO:0046983">
    <property type="term" value="F:protein dimerization activity"/>
    <property type="evidence" value="ECO:0007669"/>
    <property type="project" value="InterPro"/>
</dbReference>
<evidence type="ECO:0000256" key="4">
    <source>
        <dbReference type="ARBA" id="ARBA00022679"/>
    </source>
</evidence>
<dbReference type="GO" id="GO:0005524">
    <property type="term" value="F:ATP binding"/>
    <property type="evidence" value="ECO:0007669"/>
    <property type="project" value="UniProtKB-KW"/>
</dbReference>
<evidence type="ECO:0000313" key="13">
    <source>
        <dbReference type="Proteomes" id="UP000642748"/>
    </source>
</evidence>
<organism evidence="12 13">
    <name type="scientific">Rugosimonospora africana</name>
    <dbReference type="NCBI Taxonomy" id="556532"/>
    <lineage>
        <taxon>Bacteria</taxon>
        <taxon>Bacillati</taxon>
        <taxon>Actinomycetota</taxon>
        <taxon>Actinomycetes</taxon>
        <taxon>Micromonosporales</taxon>
        <taxon>Micromonosporaceae</taxon>
        <taxon>Rugosimonospora</taxon>
    </lineage>
</organism>
<dbReference type="EC" id="2.7.13.3" evidence="2"/>
<keyword evidence="10" id="KW-0472">Membrane</keyword>
<comment type="caution">
    <text evidence="12">The sequence shown here is derived from an EMBL/GenBank/DDBJ whole genome shotgun (WGS) entry which is preliminary data.</text>
</comment>
<reference evidence="12" key="1">
    <citation type="submission" date="2021-01" db="EMBL/GenBank/DDBJ databases">
        <title>Whole genome shotgun sequence of Rugosimonospora africana NBRC 104875.</title>
        <authorList>
            <person name="Komaki H."/>
            <person name="Tamura T."/>
        </authorList>
    </citation>
    <scope>NUCLEOTIDE SEQUENCE</scope>
    <source>
        <strain evidence="12">NBRC 104875</strain>
    </source>
</reference>
<dbReference type="PANTHER" id="PTHR24421">
    <property type="entry name" value="NITRATE/NITRITE SENSOR PROTEIN NARX-RELATED"/>
    <property type="match status" value="1"/>
</dbReference>
<protein>
    <recommendedName>
        <fullName evidence="2">histidine kinase</fullName>
        <ecNumber evidence="2">2.7.13.3</ecNumber>
    </recommendedName>
</protein>